<organism evidence="5 6">
    <name type="scientific">Ideonella oryzae</name>
    <dbReference type="NCBI Taxonomy" id="2937441"/>
    <lineage>
        <taxon>Bacteria</taxon>
        <taxon>Pseudomonadati</taxon>
        <taxon>Pseudomonadota</taxon>
        <taxon>Betaproteobacteria</taxon>
        <taxon>Burkholderiales</taxon>
        <taxon>Sphaerotilaceae</taxon>
        <taxon>Ideonella</taxon>
    </lineage>
</organism>
<evidence type="ECO:0000313" key="5">
    <source>
        <dbReference type="EMBL" id="MCO5978939.1"/>
    </source>
</evidence>
<dbReference type="Gene3D" id="3.40.50.2000">
    <property type="entry name" value="Glycogen Phosphorylase B"/>
    <property type="match status" value="2"/>
</dbReference>
<comment type="similarity">
    <text evidence="1">Belongs to the glycosyltransferase 2 family.</text>
</comment>
<dbReference type="PANTHER" id="PTHR43179">
    <property type="entry name" value="RHAMNOSYLTRANSFERASE WBBL"/>
    <property type="match status" value="1"/>
</dbReference>
<evidence type="ECO:0000259" key="4">
    <source>
        <dbReference type="Pfam" id="PF00535"/>
    </source>
</evidence>
<accession>A0ABT1BRT5</accession>
<reference evidence="5 6" key="1">
    <citation type="submission" date="2022-06" db="EMBL/GenBank/DDBJ databases">
        <title>Ideonella sp. NS12-5 Genome sequencing and assembly.</title>
        <authorList>
            <person name="Jung Y."/>
        </authorList>
    </citation>
    <scope>NUCLEOTIDE SEQUENCE [LARGE SCALE GENOMIC DNA]</scope>
    <source>
        <strain evidence="5 6">NS12-5</strain>
    </source>
</reference>
<evidence type="ECO:0000256" key="2">
    <source>
        <dbReference type="ARBA" id="ARBA00022676"/>
    </source>
</evidence>
<dbReference type="Gene3D" id="3.90.550.10">
    <property type="entry name" value="Spore Coat Polysaccharide Biosynthesis Protein SpsA, Chain A"/>
    <property type="match status" value="1"/>
</dbReference>
<keyword evidence="2 5" id="KW-0328">Glycosyltransferase</keyword>
<evidence type="ECO:0000256" key="3">
    <source>
        <dbReference type="ARBA" id="ARBA00022679"/>
    </source>
</evidence>
<proteinExistence type="inferred from homology"/>
<evidence type="ECO:0000256" key="1">
    <source>
        <dbReference type="ARBA" id="ARBA00006739"/>
    </source>
</evidence>
<protein>
    <submittedName>
        <fullName evidence="5">Glycosyltransferase</fullName>
        <ecNumber evidence="5">2.4.-.-</ecNumber>
    </submittedName>
</protein>
<feature type="domain" description="Glycosyltransferase 2-like" evidence="4">
    <location>
        <begin position="582"/>
        <end position="756"/>
    </location>
</feature>
<dbReference type="Pfam" id="PF00535">
    <property type="entry name" value="Glycos_transf_2"/>
    <property type="match status" value="1"/>
</dbReference>
<dbReference type="InterPro" id="IPR029044">
    <property type="entry name" value="Nucleotide-diphossugar_trans"/>
</dbReference>
<dbReference type="EC" id="2.4.-.-" evidence="5"/>
<name>A0ABT1BRT5_9BURK</name>
<dbReference type="Proteomes" id="UP001204851">
    <property type="component" value="Unassembled WGS sequence"/>
</dbReference>
<keyword evidence="3 5" id="KW-0808">Transferase</keyword>
<dbReference type="EMBL" id="JAMXMC010000014">
    <property type="protein sequence ID" value="MCO5978939.1"/>
    <property type="molecule type" value="Genomic_DNA"/>
</dbReference>
<evidence type="ECO:0000313" key="6">
    <source>
        <dbReference type="Proteomes" id="UP001204851"/>
    </source>
</evidence>
<dbReference type="InterPro" id="IPR001173">
    <property type="entry name" value="Glyco_trans_2-like"/>
</dbReference>
<dbReference type="SUPFAM" id="SSF53756">
    <property type="entry name" value="UDP-Glycosyltransferase/glycogen phosphorylase"/>
    <property type="match status" value="1"/>
</dbReference>
<keyword evidence="6" id="KW-1185">Reference proteome</keyword>
<sequence>MLSSTAMSSAAARPVRFHVELIDGPGAQGWALDSRHPGQEVLSLRLDGQPLQAQWRRTWRHDVCESTGVQGVALGWVCDLPPEIWARWFATRGELEFWVNGLRHPGLAWVLDPTSLHRWLARRLLEADARTRADWQARFQAHRAAISKCGLTWRSPAASFPPIGQHEGLRGLCLVGWLADVPTARHVLGLQCQGKPLPCPVRRLSRQDVCRALDWPEEGIGFELELPGVLWLGVAPENPLVCQLTVDGKPWGEPVALDRLDLVAGFDAAAGLADAGERTRQGLLALEHILHAGLWHTLGGGRQRRAGQLAALAGVSSWLAQMTGDAKSPPLSILPEQAPQGWLGRWVQRRWRAWLALVWLQWLQRSSRRTALALRTEIALTQALGLFDAALYDLQVPESLRPGLSALAHYVIQGDARSLVPHALLDPRHYTGQLPGRRHPGINRLLHYGLKGRFEALSTSAWFDGGAYLRRYRDVRRSGRDPLRHFVHRGWRAGRLPRDGFVANSLQGQPLAQRLAREVNPLRAHPVLRYLLDGLPADAPLPEQGRLPWMVPTTLDGWDHLDLAPWQALPVPDPRRAITLDVVIPIYAGAQESLRCLWSVLSAPGRTDVAVVVVDDASPEPALSAILAQLAGLGLIELLVNEQNLGFVRSVNKGMALHPGRDVLLLNADARVHGDWLDRLRRHAEQDPRIASVTPLSNNATIFSYPRTQFNNQDGVALQGDALDALAARCNAGRRVEVPTAMGFCMYLRRACLDQIGLFDAGRYGRGYGEENDWCRRAVAAGWIHVAATDVYVLHQGSVSFKAEADSRSRAALTLLLERFPDYQQQIDAWIEGDPLQAARVTLDLARLRADLGEAGLVLMVSHDRGGGTARHEEDVAAGLRARGLQVLWLRPSVAPGCVTLRAPELGDYPNLEVLPLVRGGDDAPDLAQAMAALPLQGVQVHHLADLPAALAEVLPGLCAARGVPLEVTVHDYHLICPRINLVGSDGRYCAEPDEAGCDRCLAADGLLATSGPIQAWRQRHARLLRAARQVVAPDLDVVQRLERHLPGLRVEAVPHEQDFQPSLVAAPSGPVRHVLVIGALSQIKGLEVLRQLARAARLQGRDMRFTLLGHSSDDAALRAEGVRVLGRYDDAELQGLIAAEAPDLILIPSIWPETYCYVLSAALRAGRPVSVFDLGAQARRLRALGLTRWIVPLSEADLPERLLARLAGEVAPAPPPPHS</sequence>
<gene>
    <name evidence="5" type="ORF">M0L44_19750</name>
</gene>
<dbReference type="SUPFAM" id="SSF53448">
    <property type="entry name" value="Nucleotide-diphospho-sugar transferases"/>
    <property type="match status" value="1"/>
</dbReference>
<dbReference type="PANTHER" id="PTHR43179:SF12">
    <property type="entry name" value="GALACTOFURANOSYLTRANSFERASE GLFT2"/>
    <property type="match status" value="1"/>
</dbReference>
<comment type="caution">
    <text evidence="5">The sequence shown here is derived from an EMBL/GenBank/DDBJ whole genome shotgun (WGS) entry which is preliminary data.</text>
</comment>
<dbReference type="RefSeq" id="WP_252771901.1">
    <property type="nucleotide sequence ID" value="NZ_JAMXMC010000014.1"/>
</dbReference>
<dbReference type="GO" id="GO:0016757">
    <property type="term" value="F:glycosyltransferase activity"/>
    <property type="evidence" value="ECO:0007669"/>
    <property type="project" value="UniProtKB-KW"/>
</dbReference>